<gene>
    <name evidence="1" type="ORF">PXEA_LOCUS31372</name>
</gene>
<accession>A0A3S5CUF8</accession>
<name>A0A3S5CUF8_9PLAT</name>
<sequence length="93" mass="10509">MTRNGGGKKSRIGREEQVLPLTLLRRGQADVPTLADPKSSVFTHFFASFPRRSTLQRLAIARFCFHFVRPSESRFINTDKHMLLPGQPQPVGC</sequence>
<comment type="caution">
    <text evidence="1">The sequence shown here is derived from an EMBL/GenBank/DDBJ whole genome shotgun (WGS) entry which is preliminary data.</text>
</comment>
<organism evidence="1 2">
    <name type="scientific">Protopolystoma xenopodis</name>
    <dbReference type="NCBI Taxonomy" id="117903"/>
    <lineage>
        <taxon>Eukaryota</taxon>
        <taxon>Metazoa</taxon>
        <taxon>Spiralia</taxon>
        <taxon>Lophotrochozoa</taxon>
        <taxon>Platyhelminthes</taxon>
        <taxon>Monogenea</taxon>
        <taxon>Polyopisthocotylea</taxon>
        <taxon>Polystomatidea</taxon>
        <taxon>Polystomatidae</taxon>
        <taxon>Protopolystoma</taxon>
    </lineage>
</organism>
<reference evidence="1" key="1">
    <citation type="submission" date="2018-11" db="EMBL/GenBank/DDBJ databases">
        <authorList>
            <consortium name="Pathogen Informatics"/>
        </authorList>
    </citation>
    <scope>NUCLEOTIDE SEQUENCE</scope>
</reference>
<dbReference type="EMBL" id="CAAALY010256402">
    <property type="protein sequence ID" value="VEL37932.1"/>
    <property type="molecule type" value="Genomic_DNA"/>
</dbReference>
<evidence type="ECO:0000313" key="2">
    <source>
        <dbReference type="Proteomes" id="UP000784294"/>
    </source>
</evidence>
<dbReference type="Proteomes" id="UP000784294">
    <property type="component" value="Unassembled WGS sequence"/>
</dbReference>
<dbReference type="AlphaFoldDB" id="A0A3S5CUF8"/>
<protein>
    <submittedName>
        <fullName evidence="1">Uncharacterized protein</fullName>
    </submittedName>
</protein>
<proteinExistence type="predicted"/>
<keyword evidence="2" id="KW-1185">Reference proteome</keyword>
<evidence type="ECO:0000313" key="1">
    <source>
        <dbReference type="EMBL" id="VEL37932.1"/>
    </source>
</evidence>